<gene>
    <name evidence="3" type="ORF">VP1G_08457</name>
</gene>
<dbReference type="PANTHER" id="PTHR28147:SF1">
    <property type="entry name" value="N-GLYCOSYLATION PROTEIN EOS1"/>
    <property type="match status" value="1"/>
</dbReference>
<dbReference type="PANTHER" id="PTHR28147">
    <property type="entry name" value="N-GLYCOSYLATION PROTEIN EOS1"/>
    <property type="match status" value="1"/>
</dbReference>
<feature type="compositionally biased region" description="Polar residues" evidence="1">
    <location>
        <begin position="22"/>
        <end position="33"/>
    </location>
</feature>
<feature type="transmembrane region" description="Helical" evidence="2">
    <location>
        <begin position="85"/>
        <end position="106"/>
    </location>
</feature>
<keyword evidence="2" id="KW-1133">Transmembrane helix</keyword>
<evidence type="ECO:0000256" key="1">
    <source>
        <dbReference type="SAM" id="MobiDB-lite"/>
    </source>
</evidence>
<protein>
    <recommendedName>
        <fullName evidence="5">N-glycosylation protein eos1</fullName>
    </recommendedName>
</protein>
<evidence type="ECO:0008006" key="5">
    <source>
        <dbReference type="Google" id="ProtNLM"/>
    </source>
</evidence>
<feature type="region of interest" description="Disordered" evidence="1">
    <location>
        <begin position="1"/>
        <end position="33"/>
    </location>
</feature>
<evidence type="ECO:0000313" key="3">
    <source>
        <dbReference type="EMBL" id="KUI61288.1"/>
    </source>
</evidence>
<sequence length="279" mass="30723">MSALSRARTWSTNRHEQETAQRGRSSTATSFTAEQKTISTHVTTITEDAAAAAAGARQRQEESDSVAHPSFLQPRVAALLGVSKWWHPILFGLRLLSILPSIYLGFPLAIRFLLKLHAFATSEGGALSQGRAPGEDRLLLTETMLAIVWLINYTPSATAFRLVSVSALNGYLQSWTLYLSGSSQDPFLLLPTWIIITSTLTMVYHITQRKINILKETSTSISVFSMASYISMVALLIEQHWDRTDWLDLPFVALGVSILRQGGEIVVSVAKHANITAEP</sequence>
<dbReference type="GO" id="GO:0034599">
    <property type="term" value="P:cellular response to oxidative stress"/>
    <property type="evidence" value="ECO:0007669"/>
    <property type="project" value="InterPro"/>
</dbReference>
<name>A0A194VBN2_CYTMA</name>
<feature type="transmembrane region" description="Helical" evidence="2">
    <location>
        <begin position="219"/>
        <end position="237"/>
    </location>
</feature>
<dbReference type="OrthoDB" id="2139606at2759"/>
<dbReference type="GO" id="GO:0005789">
    <property type="term" value="C:endoplasmic reticulum membrane"/>
    <property type="evidence" value="ECO:0007669"/>
    <property type="project" value="InterPro"/>
</dbReference>
<feature type="transmembrane region" description="Helical" evidence="2">
    <location>
        <begin position="188"/>
        <end position="207"/>
    </location>
</feature>
<dbReference type="GO" id="GO:0006487">
    <property type="term" value="P:protein N-linked glycosylation"/>
    <property type="evidence" value="ECO:0007669"/>
    <property type="project" value="TreeGrafter"/>
</dbReference>
<keyword evidence="4" id="KW-1185">Reference proteome</keyword>
<dbReference type="Pfam" id="PF12326">
    <property type="entry name" value="EOS1"/>
    <property type="match status" value="1"/>
</dbReference>
<dbReference type="InterPro" id="IPR021100">
    <property type="entry name" value="N-glycosylation_EOS1"/>
</dbReference>
<evidence type="ECO:0000313" key="4">
    <source>
        <dbReference type="Proteomes" id="UP000078576"/>
    </source>
</evidence>
<accession>A0A194VBN2</accession>
<dbReference type="Proteomes" id="UP000078576">
    <property type="component" value="Unassembled WGS sequence"/>
</dbReference>
<dbReference type="AlphaFoldDB" id="A0A194VBN2"/>
<proteinExistence type="predicted"/>
<keyword evidence="2" id="KW-0472">Membrane</keyword>
<evidence type="ECO:0000256" key="2">
    <source>
        <dbReference type="SAM" id="Phobius"/>
    </source>
</evidence>
<organism evidence="3 4">
    <name type="scientific">Cytospora mali</name>
    <name type="common">Apple Valsa canker fungus</name>
    <name type="synonym">Valsa mali</name>
    <dbReference type="NCBI Taxonomy" id="578113"/>
    <lineage>
        <taxon>Eukaryota</taxon>
        <taxon>Fungi</taxon>
        <taxon>Dikarya</taxon>
        <taxon>Ascomycota</taxon>
        <taxon>Pezizomycotina</taxon>
        <taxon>Sordariomycetes</taxon>
        <taxon>Sordariomycetidae</taxon>
        <taxon>Diaporthales</taxon>
        <taxon>Cytosporaceae</taxon>
        <taxon>Cytospora</taxon>
    </lineage>
</organism>
<keyword evidence="2" id="KW-0812">Transmembrane</keyword>
<reference evidence="4" key="1">
    <citation type="submission" date="2014-12" db="EMBL/GenBank/DDBJ databases">
        <title>Genome Sequence of Valsa Canker Pathogens Uncovers a Specific Adaption of Colonization on Woody Bark.</title>
        <authorList>
            <person name="Yin Z."/>
            <person name="Liu H."/>
            <person name="Gao X."/>
            <person name="Li Z."/>
            <person name="Song N."/>
            <person name="Ke X."/>
            <person name="Dai Q."/>
            <person name="Wu Y."/>
            <person name="Sun Y."/>
            <person name="Xu J.-R."/>
            <person name="Kang Z.K."/>
            <person name="Wang L."/>
            <person name="Huang L."/>
        </authorList>
    </citation>
    <scope>NUCLEOTIDE SEQUENCE [LARGE SCALE GENOMIC DNA]</scope>
    <source>
        <strain evidence="4">SXYL134</strain>
    </source>
</reference>
<dbReference type="EMBL" id="KN714772">
    <property type="protein sequence ID" value="KUI61288.1"/>
    <property type="molecule type" value="Genomic_DNA"/>
</dbReference>